<keyword evidence="3" id="KW-1185">Reference proteome</keyword>
<sequence>MFVCHYDGCDSDSELSSEACSQEEVDYVAYSKSEAQKFESIMNDELDAIVQDLVPCTRRIGGRRKVHFHASTSEHEGLSIQRDSLNRTHYRSTYPINCAADETSQPLPPDIKLNRNKKPKRDNSLVHGNESGTESNAVSPVGRLFAVSCDICDAPVGVKDVEAGVVTFTNVLASHT</sequence>
<evidence type="ECO:0000256" key="1">
    <source>
        <dbReference type="SAM" id="MobiDB-lite"/>
    </source>
</evidence>
<dbReference type="InterPro" id="IPR019370">
    <property type="entry name" value="E2F-assoc_phosphoprotein"/>
</dbReference>
<dbReference type="Pfam" id="PF10238">
    <property type="entry name" value="Eapp_C"/>
    <property type="match status" value="1"/>
</dbReference>
<gene>
    <name evidence="2" type="ORF">DEA37_0002438</name>
</gene>
<comment type="caution">
    <text evidence="2">The sequence shown here is derived from an EMBL/GenBank/DDBJ whole genome shotgun (WGS) entry which is preliminary data.</text>
</comment>
<reference evidence="2 3" key="1">
    <citation type="journal article" date="2019" name="Gigascience">
        <title>Whole-genome sequence of the oriental lung fluke Paragonimus westermani.</title>
        <authorList>
            <person name="Oey H."/>
            <person name="Zakrzewski M."/>
            <person name="Narain K."/>
            <person name="Devi K.R."/>
            <person name="Agatsuma T."/>
            <person name="Nawaratna S."/>
            <person name="Gobert G.N."/>
            <person name="Jones M.K."/>
            <person name="Ragan M.A."/>
            <person name="McManus D.P."/>
            <person name="Krause L."/>
        </authorList>
    </citation>
    <scope>NUCLEOTIDE SEQUENCE [LARGE SCALE GENOMIC DNA]</scope>
    <source>
        <strain evidence="2 3">IND2009</strain>
    </source>
</reference>
<proteinExistence type="predicted"/>
<evidence type="ECO:0000313" key="2">
    <source>
        <dbReference type="EMBL" id="KAA3677486.1"/>
    </source>
</evidence>
<evidence type="ECO:0000313" key="3">
    <source>
        <dbReference type="Proteomes" id="UP000324629"/>
    </source>
</evidence>
<accession>A0A5J4NPI7</accession>
<feature type="region of interest" description="Disordered" evidence="1">
    <location>
        <begin position="99"/>
        <end position="137"/>
    </location>
</feature>
<dbReference type="AlphaFoldDB" id="A0A5J4NPI7"/>
<dbReference type="Proteomes" id="UP000324629">
    <property type="component" value="Unassembled WGS sequence"/>
</dbReference>
<name>A0A5J4NPI7_9TREM</name>
<protein>
    <submittedName>
        <fullName evidence="2">Uncharacterized protein</fullName>
    </submittedName>
</protein>
<organism evidence="2 3">
    <name type="scientific">Paragonimus westermani</name>
    <dbReference type="NCBI Taxonomy" id="34504"/>
    <lineage>
        <taxon>Eukaryota</taxon>
        <taxon>Metazoa</taxon>
        <taxon>Spiralia</taxon>
        <taxon>Lophotrochozoa</taxon>
        <taxon>Platyhelminthes</taxon>
        <taxon>Trematoda</taxon>
        <taxon>Digenea</taxon>
        <taxon>Plagiorchiida</taxon>
        <taxon>Troglotremata</taxon>
        <taxon>Troglotrematidae</taxon>
        <taxon>Paragonimus</taxon>
    </lineage>
</organism>
<dbReference type="EMBL" id="QNGE01001483">
    <property type="protein sequence ID" value="KAA3677486.1"/>
    <property type="molecule type" value="Genomic_DNA"/>
</dbReference>